<feature type="compositionally biased region" description="Basic and acidic residues" evidence="1">
    <location>
        <begin position="74"/>
        <end position="88"/>
    </location>
</feature>
<feature type="compositionally biased region" description="Basic residues" evidence="1">
    <location>
        <begin position="1"/>
        <end position="14"/>
    </location>
</feature>
<evidence type="ECO:0000313" key="3">
    <source>
        <dbReference type="EMBL" id="TMX00479.1"/>
    </source>
</evidence>
<organism evidence="3">
    <name type="scientific">Solanum chilense</name>
    <name type="common">Tomato</name>
    <name type="synonym">Lycopersicon chilense</name>
    <dbReference type="NCBI Taxonomy" id="4083"/>
    <lineage>
        <taxon>Eukaryota</taxon>
        <taxon>Viridiplantae</taxon>
        <taxon>Streptophyta</taxon>
        <taxon>Embryophyta</taxon>
        <taxon>Tracheophyta</taxon>
        <taxon>Spermatophyta</taxon>
        <taxon>Magnoliopsida</taxon>
        <taxon>eudicotyledons</taxon>
        <taxon>Gunneridae</taxon>
        <taxon>Pentapetalae</taxon>
        <taxon>asterids</taxon>
        <taxon>lamiids</taxon>
        <taxon>Solanales</taxon>
        <taxon>Solanaceae</taxon>
        <taxon>Solanoideae</taxon>
        <taxon>Solaneae</taxon>
        <taxon>Solanum</taxon>
        <taxon>Solanum subgen. Lycopersicon</taxon>
    </lineage>
</organism>
<accession>A0A6N2C2A8</accession>
<dbReference type="PANTHER" id="PTHR33233:SF17">
    <property type="entry name" value="DUF4283 DOMAIN-CONTAINING PROTEIN"/>
    <property type="match status" value="1"/>
</dbReference>
<evidence type="ECO:0000259" key="2">
    <source>
        <dbReference type="Pfam" id="PF14111"/>
    </source>
</evidence>
<feature type="compositionally biased region" description="Polar residues" evidence="1">
    <location>
        <begin position="33"/>
        <end position="43"/>
    </location>
</feature>
<sequence length="368" mass="42396">MARGRGRGRGRGRKTSILTVNSSVGARVEPIELNTQEQAQNEEGSFEDGLSVGTKASRNSNVSYSLEKEEEPEHSDLEHIEIENKVDDNGTVTEYNTSKGDLEEEKSKEYKEPWINMFKNNRAVIDWMNLTYIPPQIHNGQTMVYILMNWSKVDKPEVFLHEEGYYIIKFRSLNDMNEVLYSGPYTISNRPIILKQWSPEFDFGTEFLTEIPLWVNFPKLPLNCWGAGSLSRICKKCQKIGHQCQTTTKVEQPKKSRPWKKVTQTWQYKGPIQQQEKVVEQRQVLETKEDEVSFEQEEKQGSEIRRGLEIKQTPENNLRPYNGSKHLEFSMSNFPMLSAIPMRNGFESLMNSKLISLPVDRGGTSQSC</sequence>
<feature type="compositionally biased region" description="Polar residues" evidence="1">
    <location>
        <begin position="54"/>
        <end position="64"/>
    </location>
</feature>
<comment type="caution">
    <text evidence="3">The sequence shown here is derived from an EMBL/GenBank/DDBJ whole genome shotgun (WGS) entry which is preliminary data.</text>
</comment>
<gene>
    <name evidence="3" type="ORF">EJD97_000746</name>
</gene>
<reference evidence="3" key="1">
    <citation type="submission" date="2019-05" db="EMBL/GenBank/DDBJ databases">
        <title>The de novo reference genome and transcriptome assemblies of the wild tomato species Solanum chilense.</title>
        <authorList>
            <person name="Stam R."/>
            <person name="Nosenko T."/>
            <person name="Hoerger A.C."/>
            <person name="Stephan W."/>
            <person name="Seidel M.A."/>
            <person name="Kuhn J.M.M."/>
            <person name="Haberer G."/>
            <person name="Tellier A."/>
        </authorList>
    </citation>
    <scope>NUCLEOTIDE SEQUENCE</scope>
    <source>
        <tissue evidence="3">Mature leaves</tissue>
    </source>
</reference>
<proteinExistence type="predicted"/>
<name>A0A6N2C2A8_SOLCI</name>
<protein>
    <recommendedName>
        <fullName evidence="2">DUF4283 domain-containing protein</fullName>
    </recommendedName>
</protein>
<feature type="compositionally biased region" description="Polar residues" evidence="1">
    <location>
        <begin position="90"/>
        <end position="99"/>
    </location>
</feature>
<dbReference type="Pfam" id="PF14111">
    <property type="entry name" value="DUF4283"/>
    <property type="match status" value="1"/>
</dbReference>
<dbReference type="EMBL" id="RXGB01001064">
    <property type="protein sequence ID" value="TMX00479.1"/>
    <property type="molecule type" value="Genomic_DNA"/>
</dbReference>
<feature type="domain" description="DUF4283" evidence="2">
    <location>
        <begin position="145"/>
        <end position="203"/>
    </location>
</feature>
<feature type="region of interest" description="Disordered" evidence="1">
    <location>
        <begin position="1"/>
        <end position="105"/>
    </location>
</feature>
<dbReference type="AlphaFoldDB" id="A0A6N2C2A8"/>
<dbReference type="InterPro" id="IPR025558">
    <property type="entry name" value="DUF4283"/>
</dbReference>
<dbReference type="PANTHER" id="PTHR33233">
    <property type="entry name" value="ENDONUCLEASE/EXONUCLEASE/PHOSPHATASE"/>
    <property type="match status" value="1"/>
</dbReference>
<evidence type="ECO:0000256" key="1">
    <source>
        <dbReference type="SAM" id="MobiDB-lite"/>
    </source>
</evidence>